<reference evidence="2" key="1">
    <citation type="journal article" date="2019" name="Int. J. Syst. Evol. Microbiol.">
        <title>The Global Catalogue of Microorganisms (GCM) 10K type strain sequencing project: providing services to taxonomists for standard genome sequencing and annotation.</title>
        <authorList>
            <consortium name="The Broad Institute Genomics Platform"/>
            <consortium name="The Broad Institute Genome Sequencing Center for Infectious Disease"/>
            <person name="Wu L."/>
            <person name="Ma J."/>
        </authorList>
    </citation>
    <scope>NUCLEOTIDE SEQUENCE [LARGE SCALE GENOMIC DNA]</scope>
    <source>
        <strain evidence="2">JCM 17442</strain>
    </source>
</reference>
<evidence type="ECO:0000313" key="1">
    <source>
        <dbReference type="EMBL" id="GAA4267834.1"/>
    </source>
</evidence>
<name>A0ABP8E6R3_9MICO</name>
<evidence type="ECO:0000313" key="2">
    <source>
        <dbReference type="Proteomes" id="UP001501594"/>
    </source>
</evidence>
<dbReference type="Pfam" id="PF10094">
    <property type="entry name" value="DUF2332"/>
    <property type="match status" value="1"/>
</dbReference>
<accession>A0ABP8E6R3</accession>
<proteinExistence type="predicted"/>
<organism evidence="1 2">
    <name type="scientific">Frondihabitans peucedani</name>
    <dbReference type="NCBI Taxonomy" id="598626"/>
    <lineage>
        <taxon>Bacteria</taxon>
        <taxon>Bacillati</taxon>
        <taxon>Actinomycetota</taxon>
        <taxon>Actinomycetes</taxon>
        <taxon>Micrococcales</taxon>
        <taxon>Microbacteriaceae</taxon>
        <taxon>Frondihabitans</taxon>
    </lineage>
</organism>
<protein>
    <recommendedName>
        <fullName evidence="3">DUF2332 domain-containing protein</fullName>
    </recommendedName>
</protein>
<sequence>MDTAERFRDFALVAGAQGSPLYEAWARGIAADDAILRLIDRARPGQRQPVLVLAVCRWLGAPIGEYAALRAWMLDHSEAWLDELDRRLTQTNDVRRTAPVALALAAAGIDGPVSLLEVGAAAGLGLYPDRYGIRVATSAGERVLGDPASPVRLDVRVEGRAAQDPGALPEIVHRAGLDLAPLDPRDPADALWLETLLWPGQTDRVELLRAALEVARRDPAHLRALDAVDGLETLVASAAPGSTPVVVTAGTLVYLPGARRQAFVDEIGRLGVRWVSYERTGLLTGVHDTLPEPRPTADDPDRFATLALDGAALATGDAHGTRLRLAPCLPDVGAPAP</sequence>
<evidence type="ECO:0008006" key="3">
    <source>
        <dbReference type="Google" id="ProtNLM"/>
    </source>
</evidence>
<dbReference type="RefSeq" id="WP_344798504.1">
    <property type="nucleotide sequence ID" value="NZ_BAABAU010000007.1"/>
</dbReference>
<comment type="caution">
    <text evidence="1">The sequence shown here is derived from an EMBL/GenBank/DDBJ whole genome shotgun (WGS) entry which is preliminary data.</text>
</comment>
<dbReference type="InterPro" id="IPR011200">
    <property type="entry name" value="UCP012608"/>
</dbReference>
<gene>
    <name evidence="1" type="ORF">GCM10022256_34460</name>
</gene>
<keyword evidence="2" id="KW-1185">Reference proteome</keyword>
<dbReference type="Proteomes" id="UP001501594">
    <property type="component" value="Unassembled WGS sequence"/>
</dbReference>
<dbReference type="EMBL" id="BAABAU010000007">
    <property type="protein sequence ID" value="GAA4267834.1"/>
    <property type="molecule type" value="Genomic_DNA"/>
</dbReference>